<accession>A0A1F6CLN4</accession>
<dbReference type="Gene3D" id="3.90.79.10">
    <property type="entry name" value="Nucleoside Triphosphate Pyrophosphohydrolase"/>
    <property type="match status" value="1"/>
</dbReference>
<dbReference type="EMBL" id="MFKV01000024">
    <property type="protein sequence ID" value="OGG49901.1"/>
    <property type="molecule type" value="Genomic_DNA"/>
</dbReference>
<feature type="domain" description="Nudix hydrolase" evidence="2">
    <location>
        <begin position="1"/>
        <end position="131"/>
    </location>
</feature>
<evidence type="ECO:0000313" key="4">
    <source>
        <dbReference type="Proteomes" id="UP000178370"/>
    </source>
</evidence>
<dbReference type="PANTHER" id="PTHR16099">
    <property type="entry name" value="8-OXO-DGTP DIPHOSPHATES NUDT15"/>
    <property type="match status" value="1"/>
</dbReference>
<organism evidence="3 4">
    <name type="scientific">Candidatus Kaiserbacteria bacterium RIFCSPHIGHO2_01_FULL_54_36</name>
    <dbReference type="NCBI Taxonomy" id="1798482"/>
    <lineage>
        <taxon>Bacteria</taxon>
        <taxon>Candidatus Kaiseribacteriota</taxon>
    </lineage>
</organism>
<evidence type="ECO:0000259" key="2">
    <source>
        <dbReference type="PROSITE" id="PS51462"/>
    </source>
</evidence>
<reference evidence="3 4" key="1">
    <citation type="journal article" date="2016" name="Nat. Commun.">
        <title>Thousands of microbial genomes shed light on interconnected biogeochemical processes in an aquifer system.</title>
        <authorList>
            <person name="Anantharaman K."/>
            <person name="Brown C.T."/>
            <person name="Hug L.A."/>
            <person name="Sharon I."/>
            <person name="Castelle C.J."/>
            <person name="Probst A.J."/>
            <person name="Thomas B.C."/>
            <person name="Singh A."/>
            <person name="Wilkins M.J."/>
            <person name="Karaoz U."/>
            <person name="Brodie E.L."/>
            <person name="Williams K.H."/>
            <person name="Hubbard S.S."/>
            <person name="Banfield J.F."/>
        </authorList>
    </citation>
    <scope>NUCLEOTIDE SEQUENCE [LARGE SCALE GENOMIC DNA]</scope>
</reference>
<evidence type="ECO:0000313" key="3">
    <source>
        <dbReference type="EMBL" id="OGG49901.1"/>
    </source>
</evidence>
<evidence type="ECO:0000256" key="1">
    <source>
        <dbReference type="ARBA" id="ARBA00022801"/>
    </source>
</evidence>
<name>A0A1F6CLN4_9BACT</name>
<dbReference type="Proteomes" id="UP000178370">
    <property type="component" value="Unassembled WGS sequence"/>
</dbReference>
<dbReference type="AlphaFoldDB" id="A0A1F6CLN4"/>
<dbReference type="GO" id="GO:0035539">
    <property type="term" value="F:8-oxo-7,8-dihydrodeoxyguanosine triphosphate pyrophosphatase activity"/>
    <property type="evidence" value="ECO:0007669"/>
    <property type="project" value="TreeGrafter"/>
</dbReference>
<dbReference type="CDD" id="cd04678">
    <property type="entry name" value="NUDIX_MTH2_Nudt15"/>
    <property type="match status" value="1"/>
</dbReference>
<dbReference type="FunFam" id="3.90.79.10:FF:000060">
    <property type="entry name" value="Nudix hydrolase 1"/>
    <property type="match status" value="1"/>
</dbReference>
<proteinExistence type="predicted"/>
<comment type="caution">
    <text evidence="3">The sequence shown here is derived from an EMBL/GenBank/DDBJ whole genome shotgun (WGS) entry which is preliminary data.</text>
</comment>
<keyword evidence="1" id="KW-0378">Hydrolase</keyword>
<dbReference type="PANTHER" id="PTHR16099:SF5">
    <property type="entry name" value="NUCLEOTIDE TRIPHOSPHATE DIPHOSPHATASE NUDT15"/>
    <property type="match status" value="1"/>
</dbReference>
<dbReference type="InterPro" id="IPR000086">
    <property type="entry name" value="NUDIX_hydrolase_dom"/>
</dbReference>
<gene>
    <name evidence="3" type="ORF">A2763_01815</name>
</gene>
<dbReference type="Pfam" id="PF00293">
    <property type="entry name" value="NUDIX"/>
    <property type="match status" value="1"/>
</dbReference>
<dbReference type="SUPFAM" id="SSF55811">
    <property type="entry name" value="Nudix"/>
    <property type="match status" value="1"/>
</dbReference>
<sequence>MDRPGVGIAVYIRRNERVLFGKRTGSHDPGTWCPPGGKLDMNETWEDCVRRETREEAGIEIQNIRFVTVTNDVWTIKKTHYITLDFVADWKSGEPSIVAPDEIELWEWFAWDALPEPLFFPTKQFVNTGYNPLTI</sequence>
<dbReference type="PROSITE" id="PS51462">
    <property type="entry name" value="NUDIX"/>
    <property type="match status" value="1"/>
</dbReference>
<dbReference type="STRING" id="1798482.A2763_01815"/>
<protein>
    <submittedName>
        <fullName evidence="3">DNA mismatch repair protein MutT</fullName>
    </submittedName>
</protein>
<dbReference type="PROSITE" id="PS00893">
    <property type="entry name" value="NUDIX_BOX"/>
    <property type="match status" value="1"/>
</dbReference>
<dbReference type="InterPro" id="IPR015797">
    <property type="entry name" value="NUDIX_hydrolase-like_dom_sf"/>
</dbReference>
<dbReference type="GO" id="GO:0006203">
    <property type="term" value="P:dGTP catabolic process"/>
    <property type="evidence" value="ECO:0007669"/>
    <property type="project" value="TreeGrafter"/>
</dbReference>
<dbReference type="GO" id="GO:0005829">
    <property type="term" value="C:cytosol"/>
    <property type="evidence" value="ECO:0007669"/>
    <property type="project" value="TreeGrafter"/>
</dbReference>
<dbReference type="InterPro" id="IPR020084">
    <property type="entry name" value="NUDIX_hydrolase_CS"/>
</dbReference>